<keyword evidence="2" id="KW-1185">Reference proteome</keyword>
<name>A0AAV4WQN1_CAEEX</name>
<evidence type="ECO:0000313" key="1">
    <source>
        <dbReference type="EMBL" id="GIY85240.1"/>
    </source>
</evidence>
<accession>A0AAV4WQN1</accession>
<comment type="caution">
    <text evidence="1">The sequence shown here is derived from an EMBL/GenBank/DDBJ whole genome shotgun (WGS) entry which is preliminary data.</text>
</comment>
<organism evidence="1 2">
    <name type="scientific">Caerostris extrusa</name>
    <name type="common">Bark spider</name>
    <name type="synonym">Caerostris bankana</name>
    <dbReference type="NCBI Taxonomy" id="172846"/>
    <lineage>
        <taxon>Eukaryota</taxon>
        <taxon>Metazoa</taxon>
        <taxon>Ecdysozoa</taxon>
        <taxon>Arthropoda</taxon>
        <taxon>Chelicerata</taxon>
        <taxon>Arachnida</taxon>
        <taxon>Araneae</taxon>
        <taxon>Araneomorphae</taxon>
        <taxon>Entelegynae</taxon>
        <taxon>Araneoidea</taxon>
        <taxon>Araneidae</taxon>
        <taxon>Caerostris</taxon>
    </lineage>
</organism>
<dbReference type="Proteomes" id="UP001054945">
    <property type="component" value="Unassembled WGS sequence"/>
</dbReference>
<evidence type="ECO:0000313" key="2">
    <source>
        <dbReference type="Proteomes" id="UP001054945"/>
    </source>
</evidence>
<dbReference type="AlphaFoldDB" id="A0AAV4WQN1"/>
<dbReference type="EMBL" id="BPLR01016632">
    <property type="protein sequence ID" value="GIY85240.1"/>
    <property type="molecule type" value="Genomic_DNA"/>
</dbReference>
<gene>
    <name evidence="1" type="primary">nrf-6_59</name>
    <name evidence="1" type="ORF">CEXT_111361</name>
</gene>
<proteinExistence type="predicted"/>
<sequence>MGKRWSEGWLSFTQLSTGQLFAMALAWMVYACCAGHGVSDFHGEGRAVCSIYIKHHLKSLVESVGMFPNQDLGIHVLVANFKTKLHAAHTNHVLPRRHTERAHVYGSLQPGYVFHILYCCKFRSGLVCYLLFQVPYDAVEGLFFCKTAGNIWGANPVTVSQDDLKTNDEEKASIDEEIKSVKSKVLFNRKEETERF</sequence>
<reference evidence="1 2" key="1">
    <citation type="submission" date="2021-06" db="EMBL/GenBank/DDBJ databases">
        <title>Caerostris extrusa draft genome.</title>
        <authorList>
            <person name="Kono N."/>
            <person name="Arakawa K."/>
        </authorList>
    </citation>
    <scope>NUCLEOTIDE SEQUENCE [LARGE SCALE GENOMIC DNA]</scope>
</reference>
<protein>
    <submittedName>
        <fullName evidence="1">Nose resistant to fluoxetine protein 6</fullName>
    </submittedName>
</protein>
<dbReference type="PROSITE" id="PS51257">
    <property type="entry name" value="PROKAR_LIPOPROTEIN"/>
    <property type="match status" value="1"/>
</dbReference>